<dbReference type="PROSITE" id="PS51257">
    <property type="entry name" value="PROKAR_LIPOPROTEIN"/>
    <property type="match status" value="1"/>
</dbReference>
<comment type="caution">
    <text evidence="3">The sequence shown here is derived from an EMBL/GenBank/DDBJ whole genome shotgun (WGS) entry which is preliminary data.</text>
</comment>
<dbReference type="EMBL" id="RKRK01000002">
    <property type="protein sequence ID" value="RPF57452.1"/>
    <property type="molecule type" value="Genomic_DNA"/>
</dbReference>
<feature type="chain" id="PRO_5039509021" evidence="1">
    <location>
        <begin position="21"/>
        <end position="137"/>
    </location>
</feature>
<protein>
    <submittedName>
        <fullName evidence="3">YtkA-like protein</fullName>
    </submittedName>
</protein>
<reference evidence="3 4" key="1">
    <citation type="submission" date="2018-11" db="EMBL/GenBank/DDBJ databases">
        <title>Genomic Encyclopedia of Type Strains, Phase IV (KMG-IV): sequencing the most valuable type-strain genomes for metagenomic binning, comparative biology and taxonomic classification.</title>
        <authorList>
            <person name="Goeker M."/>
        </authorList>
    </citation>
    <scope>NUCLEOTIDE SEQUENCE [LARGE SCALE GENOMIC DNA]</scope>
    <source>
        <strain evidence="3 4">DSM 29158</strain>
    </source>
</reference>
<feature type="domain" description="YtkA-like" evidence="2">
    <location>
        <begin position="39"/>
        <end position="120"/>
    </location>
</feature>
<evidence type="ECO:0000313" key="4">
    <source>
        <dbReference type="Proteomes" id="UP000277108"/>
    </source>
</evidence>
<keyword evidence="4" id="KW-1185">Reference proteome</keyword>
<dbReference type="Pfam" id="PF13115">
    <property type="entry name" value="YtkA"/>
    <property type="match status" value="1"/>
</dbReference>
<accession>A0A3N5CBZ2</accession>
<organism evidence="3 4">
    <name type="scientific">Abyssicoccus albus</name>
    <dbReference type="NCBI Taxonomy" id="1817405"/>
    <lineage>
        <taxon>Bacteria</taxon>
        <taxon>Bacillati</taxon>
        <taxon>Bacillota</taxon>
        <taxon>Bacilli</taxon>
        <taxon>Bacillales</taxon>
        <taxon>Abyssicoccaceae</taxon>
    </lineage>
</organism>
<accession>A0A1Q1G2Y9</accession>
<dbReference type="InterPro" id="IPR032693">
    <property type="entry name" value="YtkA-like_dom"/>
</dbReference>
<dbReference type="RefSeq" id="WP_077140802.1">
    <property type="nucleotide sequence ID" value="NZ_CBCSGK010000002.1"/>
</dbReference>
<feature type="signal peptide" evidence="1">
    <location>
        <begin position="1"/>
        <end position="20"/>
    </location>
</feature>
<dbReference type="AlphaFoldDB" id="A0A1Q1G2Y9"/>
<dbReference type="Proteomes" id="UP000277108">
    <property type="component" value="Unassembled WGS sequence"/>
</dbReference>
<gene>
    <name evidence="3" type="ORF">EDD62_0070</name>
</gene>
<sequence>MNKSNKLLTIILSFILIGLAACNTQDEQESHSTHGTDGVKMLEVDLTLPTKGSIDEEIKAIAHVTMDDENIEDADEVMFEYWKDDNKDNSQKIEAKHDKDGQYIFEFIPREAGTYHVISHVTARDMHTMPEKTIEVK</sequence>
<dbReference type="OrthoDB" id="2679563at2"/>
<evidence type="ECO:0000259" key="2">
    <source>
        <dbReference type="Pfam" id="PF13115"/>
    </source>
</evidence>
<keyword evidence="1" id="KW-0732">Signal</keyword>
<evidence type="ECO:0000313" key="3">
    <source>
        <dbReference type="EMBL" id="RPF57452.1"/>
    </source>
</evidence>
<dbReference type="STRING" id="1849491.BVH56_07240"/>
<evidence type="ECO:0000256" key="1">
    <source>
        <dbReference type="SAM" id="SignalP"/>
    </source>
</evidence>
<proteinExistence type="predicted"/>
<name>A0A1Q1G2Y9_9BACL</name>